<evidence type="ECO:0000256" key="14">
    <source>
        <dbReference type="ARBA" id="ARBA00047366"/>
    </source>
</evidence>
<evidence type="ECO:0000256" key="10">
    <source>
        <dbReference type="ARBA" id="ARBA00044054"/>
    </source>
</evidence>
<organism evidence="19 20">
    <name type="scientific">Panagrolaimus superbus</name>
    <dbReference type="NCBI Taxonomy" id="310955"/>
    <lineage>
        <taxon>Eukaryota</taxon>
        <taxon>Metazoa</taxon>
        <taxon>Ecdysozoa</taxon>
        <taxon>Nematoda</taxon>
        <taxon>Chromadorea</taxon>
        <taxon>Rhabditida</taxon>
        <taxon>Tylenchina</taxon>
        <taxon>Panagrolaimomorpha</taxon>
        <taxon>Panagrolaimoidea</taxon>
        <taxon>Panagrolaimidae</taxon>
        <taxon>Panagrolaimus</taxon>
    </lineage>
</organism>
<evidence type="ECO:0000256" key="17">
    <source>
        <dbReference type="RuleBase" id="RU363037"/>
    </source>
</evidence>
<evidence type="ECO:0000256" key="1">
    <source>
        <dbReference type="ARBA" id="ARBA00004173"/>
    </source>
</evidence>
<dbReference type="PANTHER" id="PTHR43311:SF2">
    <property type="entry name" value="GLUTAMATE--TRNA LIGASE, MITOCHONDRIAL-RELATED"/>
    <property type="match status" value="1"/>
</dbReference>
<comment type="subcellular location">
    <subcellularLocation>
        <location evidence="1">Mitochondrion</location>
    </subcellularLocation>
</comment>
<dbReference type="GO" id="GO:0006424">
    <property type="term" value="P:glutamyl-tRNA aminoacylation"/>
    <property type="evidence" value="ECO:0007669"/>
    <property type="project" value="InterPro"/>
</dbReference>
<dbReference type="GO" id="GO:0008270">
    <property type="term" value="F:zinc ion binding"/>
    <property type="evidence" value="ECO:0007669"/>
    <property type="project" value="InterPro"/>
</dbReference>
<evidence type="ECO:0000256" key="2">
    <source>
        <dbReference type="ARBA" id="ARBA00007894"/>
    </source>
</evidence>
<reference evidence="20" key="1">
    <citation type="submission" date="2022-11" db="UniProtKB">
        <authorList>
            <consortium name="WormBaseParasite"/>
        </authorList>
    </citation>
    <scope>IDENTIFICATION</scope>
</reference>
<evidence type="ECO:0000256" key="7">
    <source>
        <dbReference type="ARBA" id="ARBA00022917"/>
    </source>
</evidence>
<dbReference type="SUPFAM" id="SSF48163">
    <property type="entry name" value="An anticodon-binding domain of class I aminoacyl-tRNA synthetases"/>
    <property type="match status" value="1"/>
</dbReference>
<dbReference type="InterPro" id="IPR033910">
    <property type="entry name" value="GluRS_core"/>
</dbReference>
<dbReference type="EC" id="6.1.1.17" evidence="3"/>
<dbReference type="InterPro" id="IPR014729">
    <property type="entry name" value="Rossmann-like_a/b/a_fold"/>
</dbReference>
<dbReference type="GO" id="GO:0005739">
    <property type="term" value="C:mitochondrion"/>
    <property type="evidence" value="ECO:0007669"/>
    <property type="project" value="UniProtKB-SubCell"/>
</dbReference>
<dbReference type="InterPro" id="IPR000924">
    <property type="entry name" value="Glu/Gln-tRNA-synth"/>
</dbReference>
<dbReference type="GO" id="GO:0000049">
    <property type="term" value="F:tRNA binding"/>
    <property type="evidence" value="ECO:0007669"/>
    <property type="project" value="InterPro"/>
</dbReference>
<dbReference type="PANTHER" id="PTHR43311">
    <property type="entry name" value="GLUTAMATE--TRNA LIGASE"/>
    <property type="match status" value="1"/>
</dbReference>
<comment type="catalytic activity">
    <reaction evidence="15">
        <text>tRNA(Glx) + L-glutamate + ATP = L-glutamyl-tRNA(Glx) + AMP + diphosphate</text>
        <dbReference type="Rhea" id="RHEA:18397"/>
        <dbReference type="Rhea" id="RHEA-COMP:9713"/>
        <dbReference type="Rhea" id="RHEA-COMP:9716"/>
        <dbReference type="ChEBI" id="CHEBI:29985"/>
        <dbReference type="ChEBI" id="CHEBI:30616"/>
        <dbReference type="ChEBI" id="CHEBI:33019"/>
        <dbReference type="ChEBI" id="CHEBI:78442"/>
        <dbReference type="ChEBI" id="CHEBI:78520"/>
        <dbReference type="ChEBI" id="CHEBI:456215"/>
        <dbReference type="EC" id="6.1.1.24"/>
    </reaction>
    <physiologicalReaction direction="left-to-right" evidence="15">
        <dbReference type="Rhea" id="RHEA:18398"/>
    </physiologicalReaction>
</comment>
<keyword evidence="7 17" id="KW-0648">Protein biosynthesis</keyword>
<keyword evidence="8 17" id="KW-0030">Aminoacyl-tRNA synthetase</keyword>
<dbReference type="Proteomes" id="UP000887577">
    <property type="component" value="Unplaced"/>
</dbReference>
<evidence type="ECO:0000256" key="16">
    <source>
        <dbReference type="ARBA" id="ARBA00047689"/>
    </source>
</evidence>
<evidence type="ECO:0000256" key="8">
    <source>
        <dbReference type="ARBA" id="ARBA00023146"/>
    </source>
</evidence>
<dbReference type="Gene3D" id="3.40.50.620">
    <property type="entry name" value="HUPs"/>
    <property type="match status" value="1"/>
</dbReference>
<dbReference type="HAMAP" id="MF_00022">
    <property type="entry name" value="Glu_tRNA_synth_type1"/>
    <property type="match status" value="1"/>
</dbReference>
<dbReference type="InterPro" id="IPR008925">
    <property type="entry name" value="aa_tRNA-synth_I_cd-bd_sf"/>
</dbReference>
<accession>A0A914YNG2</accession>
<evidence type="ECO:0000259" key="18">
    <source>
        <dbReference type="Pfam" id="PF00749"/>
    </source>
</evidence>
<evidence type="ECO:0000313" key="20">
    <source>
        <dbReference type="WBParaSite" id="PSU_v2.g2095.t1"/>
    </source>
</evidence>
<sequence>MHFTARILASEVRVRFAPSPTGKLHLGGLRTALFNFLFARKHGGAFILRVEDTDVARTIPGCAEKFEEILDGFGLHRDESPLIGGEYGPYVQTQRKGLYGEAAQRLIDSGHAYRCFCTSERLEILRKNAFRKQEIPRYDNRCRSLQKEESNARERDGQPYVVRFKFNREIVKFNDVVFGENIQTADEGDFVIIKSDGLPTYHFANVVDDRFMKISHVIRGAEWIPSCPKHLKLYDAFEWEYPTFLHLPLITKDGHKKLSKRDNSAFVEYYTQEKGFLPLAILNYLLRNGSGLRDHKTNYCYSLEEMIEKFDENTIGTRDFMTDKNSLEKYGRLAFKKATPDFLLNAIVDHVRAKLPHVGEDLLTSEYIERVISFLTNNEETFSCLSEISSGDFHFFFGRPENGEKLLTKYDVVTVTRVLDNVISLPHLTPAGIKGVAAAMDISAPDCFLIVRCALIDSFTGPPVGELFTFFTREECITRMNCVRQSLNVYQTQAVVING</sequence>
<keyword evidence="6 17" id="KW-0067">ATP-binding</keyword>
<evidence type="ECO:0000256" key="12">
    <source>
        <dbReference type="ARBA" id="ARBA00044251"/>
    </source>
</evidence>
<evidence type="ECO:0000256" key="3">
    <source>
        <dbReference type="ARBA" id="ARBA00012835"/>
    </source>
</evidence>
<keyword evidence="4 17" id="KW-0436">Ligase</keyword>
<comment type="catalytic activity">
    <reaction evidence="16">
        <text>tRNA(Gln) + L-glutamate + ATP = L-glutamyl-tRNA(Gln) + AMP + diphosphate</text>
        <dbReference type="Rhea" id="RHEA:64612"/>
        <dbReference type="Rhea" id="RHEA-COMP:9662"/>
        <dbReference type="Rhea" id="RHEA-COMP:9684"/>
        <dbReference type="ChEBI" id="CHEBI:29985"/>
        <dbReference type="ChEBI" id="CHEBI:30616"/>
        <dbReference type="ChEBI" id="CHEBI:33019"/>
        <dbReference type="ChEBI" id="CHEBI:78442"/>
        <dbReference type="ChEBI" id="CHEBI:78520"/>
        <dbReference type="ChEBI" id="CHEBI:456215"/>
    </reaction>
    <physiologicalReaction direction="left-to-right" evidence="16">
        <dbReference type="Rhea" id="RHEA:64613"/>
    </physiologicalReaction>
</comment>
<evidence type="ECO:0000256" key="5">
    <source>
        <dbReference type="ARBA" id="ARBA00022741"/>
    </source>
</evidence>
<dbReference type="InterPro" id="IPR001412">
    <property type="entry name" value="aa-tRNA-synth_I_CS"/>
</dbReference>
<keyword evidence="5 17" id="KW-0547">Nucleotide-binding</keyword>
<dbReference type="InterPro" id="IPR004527">
    <property type="entry name" value="Glu-tRNA-ligase_bac/mito"/>
</dbReference>
<evidence type="ECO:0000256" key="9">
    <source>
        <dbReference type="ARBA" id="ARBA00030865"/>
    </source>
</evidence>
<dbReference type="InterPro" id="IPR049940">
    <property type="entry name" value="GluQ/Sye"/>
</dbReference>
<evidence type="ECO:0000256" key="15">
    <source>
        <dbReference type="ARBA" id="ARBA00047479"/>
    </source>
</evidence>
<comment type="similarity">
    <text evidence="2">Belongs to the class-I aminoacyl-tRNA synthetase family. Glutamate--tRNA ligase type 1 subfamily.</text>
</comment>
<proteinExistence type="inferred from homology"/>
<evidence type="ECO:0000256" key="13">
    <source>
        <dbReference type="ARBA" id="ARBA00044313"/>
    </source>
</evidence>
<protein>
    <recommendedName>
        <fullName evidence="11">Nondiscriminating glutamyl-tRNA synthetase EARS2, mitochondrial</fullName>
        <ecNumber evidence="3">6.1.1.17</ecNumber>
        <ecNumber evidence="10">6.1.1.24</ecNumber>
    </recommendedName>
    <alternativeName>
        <fullName evidence="13">Glutamate--tRNA(Gln) ligase EARS2, mitochondrial</fullName>
    </alternativeName>
    <alternativeName>
        <fullName evidence="9">Glutamyl-tRNA synthetase</fullName>
    </alternativeName>
    <alternativeName>
        <fullName evidence="12">Mitochondrial glutamyl-tRNA synthetase</fullName>
    </alternativeName>
</protein>
<evidence type="ECO:0000313" key="19">
    <source>
        <dbReference type="Proteomes" id="UP000887577"/>
    </source>
</evidence>
<dbReference type="CDD" id="cd00808">
    <property type="entry name" value="GluRS_core"/>
    <property type="match status" value="1"/>
</dbReference>
<comment type="catalytic activity">
    <reaction evidence="14">
        <text>tRNA(Glu) + L-glutamate + ATP = L-glutamyl-tRNA(Glu) + AMP + diphosphate</text>
        <dbReference type="Rhea" id="RHEA:23540"/>
        <dbReference type="Rhea" id="RHEA-COMP:9663"/>
        <dbReference type="Rhea" id="RHEA-COMP:9680"/>
        <dbReference type="ChEBI" id="CHEBI:29985"/>
        <dbReference type="ChEBI" id="CHEBI:30616"/>
        <dbReference type="ChEBI" id="CHEBI:33019"/>
        <dbReference type="ChEBI" id="CHEBI:78442"/>
        <dbReference type="ChEBI" id="CHEBI:78520"/>
        <dbReference type="ChEBI" id="CHEBI:456215"/>
        <dbReference type="EC" id="6.1.1.17"/>
    </reaction>
    <physiologicalReaction direction="left-to-right" evidence="14">
        <dbReference type="Rhea" id="RHEA:23541"/>
    </physiologicalReaction>
</comment>
<dbReference type="SUPFAM" id="SSF52374">
    <property type="entry name" value="Nucleotidylyl transferase"/>
    <property type="match status" value="1"/>
</dbReference>
<dbReference type="GO" id="GO:0050561">
    <property type="term" value="F:glutamate-tRNA(Gln) ligase activity"/>
    <property type="evidence" value="ECO:0007669"/>
    <property type="project" value="UniProtKB-EC"/>
</dbReference>
<evidence type="ECO:0000256" key="11">
    <source>
        <dbReference type="ARBA" id="ARBA00044142"/>
    </source>
</evidence>
<dbReference type="GO" id="GO:0005524">
    <property type="term" value="F:ATP binding"/>
    <property type="evidence" value="ECO:0007669"/>
    <property type="project" value="UniProtKB-KW"/>
</dbReference>
<name>A0A914YNG2_9BILA</name>
<dbReference type="EC" id="6.1.1.24" evidence="10"/>
<evidence type="ECO:0000256" key="6">
    <source>
        <dbReference type="ARBA" id="ARBA00022840"/>
    </source>
</evidence>
<dbReference type="NCBIfam" id="TIGR00464">
    <property type="entry name" value="gltX_bact"/>
    <property type="match status" value="1"/>
</dbReference>
<dbReference type="AlphaFoldDB" id="A0A914YNG2"/>
<dbReference type="PROSITE" id="PS00178">
    <property type="entry name" value="AA_TRNA_LIGASE_I"/>
    <property type="match status" value="1"/>
</dbReference>
<dbReference type="WBParaSite" id="PSU_v2.g2095.t1">
    <property type="protein sequence ID" value="PSU_v2.g2095.t1"/>
    <property type="gene ID" value="PSU_v2.g2095"/>
</dbReference>
<dbReference type="Pfam" id="PF00749">
    <property type="entry name" value="tRNA-synt_1c"/>
    <property type="match status" value="1"/>
</dbReference>
<evidence type="ECO:0000256" key="4">
    <source>
        <dbReference type="ARBA" id="ARBA00022598"/>
    </source>
</evidence>
<dbReference type="GO" id="GO:0004818">
    <property type="term" value="F:glutamate-tRNA ligase activity"/>
    <property type="evidence" value="ECO:0007669"/>
    <property type="project" value="UniProtKB-EC"/>
</dbReference>
<dbReference type="FunFam" id="3.40.50.620:FF:000045">
    <property type="entry name" value="Glutamate--tRNA ligase, mitochondrial"/>
    <property type="match status" value="1"/>
</dbReference>
<feature type="domain" description="Glutamyl/glutaminyl-tRNA synthetase class Ib catalytic" evidence="18">
    <location>
        <begin position="11"/>
        <end position="327"/>
    </location>
</feature>
<keyword evidence="19" id="KW-1185">Reference proteome</keyword>
<dbReference type="PRINTS" id="PR00987">
    <property type="entry name" value="TRNASYNTHGLU"/>
</dbReference>
<dbReference type="InterPro" id="IPR020058">
    <property type="entry name" value="Glu/Gln-tRNA-synth_Ib_cat-dom"/>
</dbReference>